<evidence type="ECO:0000256" key="11">
    <source>
        <dbReference type="SAM" id="MobiDB-lite"/>
    </source>
</evidence>
<evidence type="ECO:0000256" key="10">
    <source>
        <dbReference type="PROSITE-ProRule" id="PRU00192"/>
    </source>
</evidence>
<dbReference type="InterPro" id="IPR000276">
    <property type="entry name" value="GPCR_Rhodpsn"/>
</dbReference>
<accession>A0A0F8AM55</accession>
<dbReference type="PANTHER" id="PTHR24249">
    <property type="entry name" value="HISTAMINE RECEPTOR-RELATED G-PROTEIN COUPLED RECEPTOR"/>
    <property type="match status" value="1"/>
</dbReference>
<reference evidence="15" key="1">
    <citation type="journal article" date="2015" name="PLoS Genet.">
        <title>Genome Sequencing of the Perciform Fish Larimichthys crocea Provides Insights into Molecular and Genetic Mechanisms of Stress Adaptation.</title>
        <authorList>
            <person name="Ao J."/>
            <person name="Mu Y."/>
            <person name="Xiang L.X."/>
            <person name="Fan D."/>
            <person name="Feng M."/>
            <person name="Zhang S."/>
            <person name="Shi Q."/>
            <person name="Zhu L.Y."/>
            <person name="Li T."/>
            <person name="Ding Y."/>
            <person name="Nie L."/>
            <person name="Li Q."/>
            <person name="Dong W.R."/>
            <person name="Jiang L."/>
            <person name="Sun B."/>
            <person name="Zhang X."/>
            <person name="Li M."/>
            <person name="Zhang H.Q."/>
            <person name="Xie S."/>
            <person name="Zhu Y."/>
            <person name="Jiang X."/>
            <person name="Wang X."/>
            <person name="Mu P."/>
            <person name="Chen W."/>
            <person name="Yue Z."/>
            <person name="Wang Z."/>
            <person name="Wang J."/>
            <person name="Shao J.Z."/>
            <person name="Chen X."/>
        </authorList>
    </citation>
    <scope>NUCLEOTIDE SEQUENCE [LARGE SCALE GENOMIC DNA]</scope>
    <source>
        <strain evidence="15">SSNF</strain>
        <tissue evidence="15">Blood</tissue>
    </source>
</reference>
<dbReference type="InterPro" id="IPR001452">
    <property type="entry name" value="SH3_domain"/>
</dbReference>
<keyword evidence="8 15" id="KW-0675">Receptor</keyword>
<evidence type="ECO:0000256" key="3">
    <source>
        <dbReference type="ARBA" id="ARBA00022475"/>
    </source>
</evidence>
<dbReference type="GO" id="GO:0005886">
    <property type="term" value="C:plasma membrane"/>
    <property type="evidence" value="ECO:0007669"/>
    <property type="project" value="UniProtKB-SubCell"/>
</dbReference>
<keyword evidence="2 10" id="KW-0728">SH3 domain</keyword>
<evidence type="ECO:0000256" key="9">
    <source>
        <dbReference type="ARBA" id="ARBA00023224"/>
    </source>
</evidence>
<evidence type="ECO:0000256" key="8">
    <source>
        <dbReference type="ARBA" id="ARBA00023170"/>
    </source>
</evidence>
<sequence length="282" mass="31063">MASDSFQYRALFEYKRERGDDISLQPGDLLTVPKASLVAAPGGLDYQDGDERSPKGWLHGTNERTKEKGDFPGTFVEYVGTVRVGPPPAPKSWPRPVPPTPGGPQPAGAAAASVIYNGLILLDHIRQPDKFTSCHGQCVVVISHISGTVDLFFTFVGPCTVMVVLYMRVFVVAVSQVRVIRLQTAATAAPTAKKSERKAARTLGIVIAVFLMCFCPYYYPAFAGEDTSNSLSYFAVVSWIMLINSCVNPLIYALFYPWFRKAIKLIFTLRILQPHSREAKIL</sequence>
<feature type="transmembrane region" description="Helical" evidence="12">
    <location>
        <begin position="231"/>
        <end position="255"/>
    </location>
</feature>
<feature type="transmembrane region" description="Helical" evidence="12">
    <location>
        <begin position="202"/>
        <end position="219"/>
    </location>
</feature>
<keyword evidence="7 12" id="KW-0472">Membrane</keyword>
<keyword evidence="5 12" id="KW-1133">Transmembrane helix</keyword>
<dbReference type="InterPro" id="IPR017452">
    <property type="entry name" value="GPCR_Rhodpsn_7TM"/>
</dbReference>
<evidence type="ECO:0000259" key="13">
    <source>
        <dbReference type="PROSITE" id="PS50002"/>
    </source>
</evidence>
<name>A0A0F8AM55_LARCR</name>
<organism evidence="15">
    <name type="scientific">Larimichthys crocea</name>
    <name type="common">Large yellow croaker</name>
    <name type="synonym">Pseudosciaena crocea</name>
    <dbReference type="NCBI Taxonomy" id="215358"/>
    <lineage>
        <taxon>Eukaryota</taxon>
        <taxon>Metazoa</taxon>
        <taxon>Chordata</taxon>
        <taxon>Craniata</taxon>
        <taxon>Vertebrata</taxon>
        <taxon>Euteleostomi</taxon>
        <taxon>Actinopterygii</taxon>
        <taxon>Neopterygii</taxon>
        <taxon>Teleostei</taxon>
        <taxon>Neoteleostei</taxon>
        <taxon>Acanthomorphata</taxon>
        <taxon>Eupercaria</taxon>
        <taxon>Sciaenidae</taxon>
        <taxon>Larimichthys</taxon>
    </lineage>
</organism>
<dbReference type="Gene3D" id="2.30.30.40">
    <property type="entry name" value="SH3 Domains"/>
    <property type="match status" value="1"/>
</dbReference>
<keyword evidence="9" id="KW-0807">Transducer</keyword>
<proteinExistence type="predicted"/>
<gene>
    <name evidence="15" type="ORF">EH28_00837</name>
</gene>
<dbReference type="SMART" id="SM00326">
    <property type="entry name" value="SH3"/>
    <property type="match status" value="1"/>
</dbReference>
<evidence type="ECO:0000256" key="1">
    <source>
        <dbReference type="ARBA" id="ARBA00004651"/>
    </source>
</evidence>
<dbReference type="PROSITE" id="PS50262">
    <property type="entry name" value="G_PROTEIN_RECEP_F1_2"/>
    <property type="match status" value="1"/>
</dbReference>
<feature type="domain" description="SH3" evidence="13">
    <location>
        <begin position="3"/>
        <end position="81"/>
    </location>
</feature>
<evidence type="ECO:0000256" key="6">
    <source>
        <dbReference type="ARBA" id="ARBA00023040"/>
    </source>
</evidence>
<evidence type="ECO:0000259" key="14">
    <source>
        <dbReference type="PROSITE" id="PS50262"/>
    </source>
</evidence>
<feature type="transmembrane region" description="Helical" evidence="12">
    <location>
        <begin position="151"/>
        <end position="174"/>
    </location>
</feature>
<protein>
    <submittedName>
        <fullName evidence="15">Trace amine-associated receptor 7c</fullName>
    </submittedName>
</protein>
<feature type="domain" description="G-protein coupled receptors family 1 profile" evidence="14">
    <location>
        <begin position="134"/>
        <end position="252"/>
    </location>
</feature>
<dbReference type="Gene3D" id="1.20.1070.10">
    <property type="entry name" value="Rhodopsin 7-helix transmembrane proteins"/>
    <property type="match status" value="1"/>
</dbReference>
<evidence type="ECO:0000256" key="7">
    <source>
        <dbReference type="ARBA" id="ARBA00023136"/>
    </source>
</evidence>
<dbReference type="InterPro" id="IPR050569">
    <property type="entry name" value="TAAR"/>
</dbReference>
<evidence type="ECO:0000256" key="5">
    <source>
        <dbReference type="ARBA" id="ARBA00022989"/>
    </source>
</evidence>
<dbReference type="PROSITE" id="PS50002">
    <property type="entry name" value="SH3"/>
    <property type="match status" value="1"/>
</dbReference>
<dbReference type="SUPFAM" id="SSF81321">
    <property type="entry name" value="Family A G protein-coupled receptor-like"/>
    <property type="match status" value="1"/>
</dbReference>
<dbReference type="AlphaFoldDB" id="A0A0F8AM55"/>
<dbReference type="FunFam" id="2.30.30.40:FF:000075">
    <property type="entry name" value="phosphatidylinositol 3-kinase regulatory subunit alpha"/>
    <property type="match status" value="1"/>
</dbReference>
<evidence type="ECO:0000256" key="4">
    <source>
        <dbReference type="ARBA" id="ARBA00022692"/>
    </source>
</evidence>
<evidence type="ECO:0000313" key="15">
    <source>
        <dbReference type="EMBL" id="KKF26342.1"/>
    </source>
</evidence>
<keyword evidence="3" id="KW-1003">Cell membrane</keyword>
<keyword evidence="4 12" id="KW-0812">Transmembrane</keyword>
<keyword evidence="6" id="KW-0297">G-protein coupled receptor</keyword>
<dbReference type="eggNOG" id="KOG3656">
    <property type="taxonomic scope" value="Eukaryota"/>
</dbReference>
<dbReference type="PANTHER" id="PTHR24249:SF381">
    <property type="entry name" value="TRACE AMINE ASSOCIATED RECEPTOR 19P-RELATED"/>
    <property type="match status" value="1"/>
</dbReference>
<evidence type="ECO:0000256" key="2">
    <source>
        <dbReference type="ARBA" id="ARBA00022443"/>
    </source>
</evidence>
<evidence type="ECO:0000256" key="12">
    <source>
        <dbReference type="SAM" id="Phobius"/>
    </source>
</evidence>
<dbReference type="PRINTS" id="PR00237">
    <property type="entry name" value="GPCRRHODOPSN"/>
</dbReference>
<dbReference type="EMBL" id="KQ041458">
    <property type="protein sequence ID" value="KKF26342.1"/>
    <property type="molecule type" value="Genomic_DNA"/>
</dbReference>
<dbReference type="SUPFAM" id="SSF50044">
    <property type="entry name" value="SH3-domain"/>
    <property type="match status" value="1"/>
</dbReference>
<feature type="region of interest" description="Disordered" evidence="11">
    <location>
        <begin position="42"/>
        <end position="64"/>
    </location>
</feature>
<dbReference type="GO" id="GO:0001594">
    <property type="term" value="F:trace-amine receptor activity"/>
    <property type="evidence" value="ECO:0007669"/>
    <property type="project" value="TreeGrafter"/>
</dbReference>
<dbReference type="Pfam" id="PF00001">
    <property type="entry name" value="7tm_1"/>
    <property type="match status" value="1"/>
</dbReference>
<comment type="subcellular location">
    <subcellularLocation>
        <location evidence="1">Cell membrane</location>
        <topology evidence="1">Multi-pass membrane protein</topology>
    </subcellularLocation>
</comment>
<dbReference type="InterPro" id="IPR036028">
    <property type="entry name" value="SH3-like_dom_sf"/>
</dbReference>